<evidence type="ECO:0000313" key="2">
    <source>
        <dbReference type="Proteomes" id="UP000488936"/>
    </source>
</evidence>
<dbReference type="Proteomes" id="UP000488936">
    <property type="component" value="Unassembled WGS sequence"/>
</dbReference>
<protein>
    <submittedName>
        <fullName evidence="1">Uncharacterized protein</fullName>
    </submittedName>
</protein>
<dbReference type="EMBL" id="WMJY01000016">
    <property type="protein sequence ID" value="MTH29955.1"/>
    <property type="molecule type" value="Genomic_DNA"/>
</dbReference>
<dbReference type="RefSeq" id="WP_155035943.1">
    <property type="nucleotide sequence ID" value="NZ_JBHTIG010000053.1"/>
</dbReference>
<comment type="caution">
    <text evidence="1">The sequence shown here is derived from an EMBL/GenBank/DDBJ whole genome shotgun (WGS) entry which is preliminary data.</text>
</comment>
<organism evidence="1 2">
    <name type="scientific">Myroides pelagicus</name>
    <dbReference type="NCBI Taxonomy" id="270914"/>
    <lineage>
        <taxon>Bacteria</taxon>
        <taxon>Pseudomonadati</taxon>
        <taxon>Bacteroidota</taxon>
        <taxon>Flavobacteriia</taxon>
        <taxon>Flavobacteriales</taxon>
        <taxon>Flavobacteriaceae</taxon>
        <taxon>Myroides</taxon>
    </lineage>
</organism>
<evidence type="ECO:0000313" key="1">
    <source>
        <dbReference type="EMBL" id="MTH29955.1"/>
    </source>
</evidence>
<reference evidence="1 2" key="1">
    <citation type="journal article" date="2006" name="Int. J. Syst. Evol. Microbiol.">
        <title>Myroides pelagicus sp. nov., isolated from seawater in Thailand.</title>
        <authorList>
            <person name="Yoon J."/>
            <person name="Maneerat S."/>
            <person name="Kawai F."/>
            <person name="Yokota A."/>
        </authorList>
    </citation>
    <scope>NUCLEOTIDE SEQUENCE [LARGE SCALE GENOMIC DNA]</scope>
    <source>
        <strain evidence="1 2">SM1T</strain>
    </source>
</reference>
<dbReference type="AlphaFoldDB" id="A0A7K1GM38"/>
<sequence>MVILKPYYANIFVFVKLTLNGTTKVLTGNRPILQSILHSSQFNIITLPTITTKLNAGDKLSLGFRRTTLTSGDGAGSDVNTIGLAKAYGAAPYSITITKL</sequence>
<accession>A0A7K1GM38</accession>
<gene>
    <name evidence="1" type="ORF">GJV77_08510</name>
</gene>
<proteinExistence type="predicted"/>
<name>A0A7K1GM38_9FLAO</name>
<keyword evidence="2" id="KW-1185">Reference proteome</keyword>